<gene>
    <name evidence="1" type="ORF">QI30_06630</name>
</gene>
<dbReference type="EMBL" id="JTFC01000026">
    <property type="protein sequence ID" value="RUS57252.1"/>
    <property type="molecule type" value="Genomic_DNA"/>
</dbReference>
<dbReference type="RefSeq" id="WP_126990151.1">
    <property type="nucleotide sequence ID" value="NZ_JTFC01000026.1"/>
</dbReference>
<evidence type="ECO:0000313" key="1">
    <source>
        <dbReference type="EMBL" id="RUS57252.1"/>
    </source>
</evidence>
<organism evidence="1 2">
    <name type="scientific">Candidatus Kurthia intestinigallinarum</name>
    <dbReference type="NCBI Taxonomy" id="1562256"/>
    <lineage>
        <taxon>Bacteria</taxon>
        <taxon>Bacillati</taxon>
        <taxon>Bacillota</taxon>
        <taxon>Bacilli</taxon>
        <taxon>Bacillales</taxon>
        <taxon>Caryophanaceae</taxon>
        <taxon>Kurthia</taxon>
    </lineage>
</organism>
<accession>A0A433RVD9</accession>
<comment type="caution">
    <text evidence="1">The sequence shown here is derived from an EMBL/GenBank/DDBJ whole genome shotgun (WGS) entry which is preliminary data.</text>
</comment>
<dbReference type="AlphaFoldDB" id="A0A433RVD9"/>
<keyword evidence="2" id="KW-1185">Reference proteome</keyword>
<sequence length="65" mass="7331">MQKEKKQLLFAIGGIVATGAITAIALSKSDKLYEAQFKKQADANVRHNIDEIRARLNQLEQEFDN</sequence>
<evidence type="ECO:0000313" key="2">
    <source>
        <dbReference type="Proteomes" id="UP000288623"/>
    </source>
</evidence>
<proteinExistence type="predicted"/>
<protein>
    <submittedName>
        <fullName evidence="1">Uncharacterized protein</fullName>
    </submittedName>
</protein>
<name>A0A433RVD9_9BACL</name>
<dbReference type="OrthoDB" id="9947865at2"/>
<dbReference type="Proteomes" id="UP000288623">
    <property type="component" value="Unassembled WGS sequence"/>
</dbReference>
<reference evidence="1 2" key="1">
    <citation type="submission" date="2014-11" db="EMBL/GenBank/DDBJ databases">
        <title>Genome sequence and analysis of novel Kurthia sp.</title>
        <authorList>
            <person name="Lawson J.N."/>
            <person name="Gonzalez J.E."/>
            <person name="Rinauldi L."/>
            <person name="Xuan Z."/>
            <person name="Firman A."/>
            <person name="Shaddox L."/>
            <person name="Trudeau A."/>
            <person name="Shah S."/>
            <person name="Reiman D."/>
        </authorList>
    </citation>
    <scope>NUCLEOTIDE SEQUENCE [LARGE SCALE GENOMIC DNA]</scope>
    <source>
        <strain evidence="1 2">3B1D</strain>
    </source>
</reference>